<dbReference type="Pfam" id="PF00270">
    <property type="entry name" value="DEAD"/>
    <property type="match status" value="1"/>
</dbReference>
<keyword evidence="9 11" id="KW-0539">Nucleus</keyword>
<dbReference type="InterPro" id="IPR011545">
    <property type="entry name" value="DEAD/DEAH_box_helicase_dom"/>
</dbReference>
<accession>A0AAD4LTI3</accession>
<dbReference type="NCBIfam" id="TIGR00614">
    <property type="entry name" value="recQ_fam"/>
    <property type="match status" value="1"/>
</dbReference>
<dbReference type="EC" id="5.6.2.4" evidence="11"/>
<evidence type="ECO:0000256" key="11">
    <source>
        <dbReference type="RuleBase" id="RU364117"/>
    </source>
</evidence>
<evidence type="ECO:0000259" key="14">
    <source>
        <dbReference type="PROSITE" id="PS51194"/>
    </source>
</evidence>
<dbReference type="GO" id="GO:0043138">
    <property type="term" value="F:3'-5' DNA helicase activity"/>
    <property type="evidence" value="ECO:0007669"/>
    <property type="project" value="UniProtKB-EC"/>
</dbReference>
<comment type="similarity">
    <text evidence="2 11">Belongs to the helicase family. RecQ subfamily.</text>
</comment>
<reference evidence="15" key="1">
    <citation type="submission" date="2022-01" db="EMBL/GenBank/DDBJ databases">
        <title>Comparative genomics reveals a dynamic genome evolution in the ectomycorrhizal milk-cap (Lactarius) mushrooms.</title>
        <authorList>
            <consortium name="DOE Joint Genome Institute"/>
            <person name="Lebreton A."/>
            <person name="Tang N."/>
            <person name="Kuo A."/>
            <person name="LaButti K."/>
            <person name="Drula E."/>
            <person name="Barry K."/>
            <person name="Clum A."/>
            <person name="Lipzen A."/>
            <person name="Mousain D."/>
            <person name="Ng V."/>
            <person name="Wang R."/>
            <person name="Wang X."/>
            <person name="Dai Y."/>
            <person name="Henrissat B."/>
            <person name="Grigoriev I.V."/>
            <person name="Guerin-Laguette A."/>
            <person name="Yu F."/>
            <person name="Martin F.M."/>
        </authorList>
    </citation>
    <scope>NUCLEOTIDE SEQUENCE</scope>
    <source>
        <strain evidence="15">QP</strain>
    </source>
</reference>
<comment type="subcellular location">
    <subcellularLocation>
        <location evidence="1 11">Nucleus</location>
    </subcellularLocation>
</comment>
<evidence type="ECO:0000313" key="16">
    <source>
        <dbReference type="Proteomes" id="UP001201163"/>
    </source>
</evidence>
<dbReference type="Gene3D" id="1.10.10.10">
    <property type="entry name" value="Winged helix-like DNA-binding domain superfamily/Winged helix DNA-binding domain"/>
    <property type="match status" value="1"/>
</dbReference>
<feature type="domain" description="Helicase ATP-binding" evidence="13">
    <location>
        <begin position="274"/>
        <end position="452"/>
    </location>
</feature>
<evidence type="ECO:0000256" key="6">
    <source>
        <dbReference type="ARBA" id="ARBA00022840"/>
    </source>
</evidence>
<name>A0AAD4LTI3_9AGAM</name>
<dbReference type="FunFam" id="3.40.50.300:FF:000340">
    <property type="entry name" value="Bloom syndrome, RecQ helicase"/>
    <property type="match status" value="1"/>
</dbReference>
<dbReference type="GO" id="GO:0003677">
    <property type="term" value="F:DNA binding"/>
    <property type="evidence" value="ECO:0007669"/>
    <property type="project" value="UniProtKB-KW"/>
</dbReference>
<dbReference type="InterPro" id="IPR014001">
    <property type="entry name" value="Helicase_ATP-bd"/>
</dbReference>
<dbReference type="AlphaFoldDB" id="A0AAD4LTI3"/>
<evidence type="ECO:0000256" key="12">
    <source>
        <dbReference type="SAM" id="MobiDB-lite"/>
    </source>
</evidence>
<dbReference type="InterPro" id="IPR001650">
    <property type="entry name" value="Helicase_C-like"/>
</dbReference>
<organism evidence="15 16">
    <name type="scientific">Lactarius akahatsu</name>
    <dbReference type="NCBI Taxonomy" id="416441"/>
    <lineage>
        <taxon>Eukaryota</taxon>
        <taxon>Fungi</taxon>
        <taxon>Dikarya</taxon>
        <taxon>Basidiomycota</taxon>
        <taxon>Agaricomycotina</taxon>
        <taxon>Agaricomycetes</taxon>
        <taxon>Russulales</taxon>
        <taxon>Russulaceae</taxon>
        <taxon>Lactarius</taxon>
    </lineage>
</organism>
<dbReference type="EMBL" id="JAKELL010000001">
    <property type="protein sequence ID" value="KAH9001695.1"/>
    <property type="molecule type" value="Genomic_DNA"/>
</dbReference>
<comment type="catalytic activity">
    <reaction evidence="10 11">
        <text>Couples ATP hydrolysis with the unwinding of duplex DNA by translocating in the 3'-5' direction.</text>
        <dbReference type="EC" id="5.6.2.4"/>
    </reaction>
</comment>
<dbReference type="PANTHER" id="PTHR13710">
    <property type="entry name" value="DNA HELICASE RECQ FAMILY MEMBER"/>
    <property type="match status" value="1"/>
</dbReference>
<evidence type="ECO:0000256" key="10">
    <source>
        <dbReference type="ARBA" id="ARBA00034617"/>
    </source>
</evidence>
<evidence type="ECO:0000256" key="2">
    <source>
        <dbReference type="ARBA" id="ARBA00005446"/>
    </source>
</evidence>
<dbReference type="Pfam" id="PF16124">
    <property type="entry name" value="RecQ_Zn_bind"/>
    <property type="match status" value="1"/>
</dbReference>
<dbReference type="Gene3D" id="3.40.50.300">
    <property type="entry name" value="P-loop containing nucleotide triphosphate hydrolases"/>
    <property type="match status" value="2"/>
</dbReference>
<evidence type="ECO:0000256" key="8">
    <source>
        <dbReference type="ARBA" id="ARBA00023235"/>
    </source>
</evidence>
<gene>
    <name evidence="15" type="ORF">EDB92DRAFT_92020</name>
</gene>
<comment type="catalytic activity">
    <reaction evidence="11">
        <text>ATP + H2O = ADP + phosphate + H(+)</text>
        <dbReference type="Rhea" id="RHEA:13065"/>
        <dbReference type="ChEBI" id="CHEBI:15377"/>
        <dbReference type="ChEBI" id="CHEBI:15378"/>
        <dbReference type="ChEBI" id="CHEBI:30616"/>
        <dbReference type="ChEBI" id="CHEBI:43474"/>
        <dbReference type="ChEBI" id="CHEBI:456216"/>
    </reaction>
</comment>
<evidence type="ECO:0000256" key="3">
    <source>
        <dbReference type="ARBA" id="ARBA00022741"/>
    </source>
</evidence>
<dbReference type="Pfam" id="PF00271">
    <property type="entry name" value="Helicase_C"/>
    <property type="match status" value="1"/>
</dbReference>
<dbReference type="SMART" id="SM00490">
    <property type="entry name" value="HELICc"/>
    <property type="match status" value="1"/>
</dbReference>
<feature type="domain" description="Helicase C-terminal" evidence="14">
    <location>
        <begin position="477"/>
        <end position="623"/>
    </location>
</feature>
<evidence type="ECO:0000256" key="7">
    <source>
        <dbReference type="ARBA" id="ARBA00023125"/>
    </source>
</evidence>
<keyword evidence="16" id="KW-1185">Reference proteome</keyword>
<dbReference type="Proteomes" id="UP001201163">
    <property type="component" value="Unassembled WGS sequence"/>
</dbReference>
<evidence type="ECO:0000256" key="4">
    <source>
        <dbReference type="ARBA" id="ARBA00022801"/>
    </source>
</evidence>
<dbReference type="CDD" id="cd18794">
    <property type="entry name" value="SF2_C_RecQ"/>
    <property type="match status" value="1"/>
</dbReference>
<dbReference type="Pfam" id="PF09382">
    <property type="entry name" value="RQC"/>
    <property type="match status" value="1"/>
</dbReference>
<evidence type="ECO:0000256" key="5">
    <source>
        <dbReference type="ARBA" id="ARBA00022806"/>
    </source>
</evidence>
<feature type="region of interest" description="Disordered" evidence="12">
    <location>
        <begin position="199"/>
        <end position="219"/>
    </location>
</feature>
<dbReference type="PANTHER" id="PTHR13710:SF153">
    <property type="entry name" value="RECQ-LIKE DNA HELICASE BLM"/>
    <property type="match status" value="1"/>
</dbReference>
<keyword evidence="3 11" id="KW-0547">Nucleotide-binding</keyword>
<dbReference type="InterPro" id="IPR027417">
    <property type="entry name" value="P-loop_NTPase"/>
</dbReference>
<dbReference type="GO" id="GO:0005524">
    <property type="term" value="F:ATP binding"/>
    <property type="evidence" value="ECO:0007669"/>
    <property type="project" value="UniProtKB-KW"/>
</dbReference>
<protein>
    <recommendedName>
        <fullName evidence="11">ATP-dependent DNA helicase</fullName>
        <ecNumber evidence="11">5.6.2.4</ecNumber>
    </recommendedName>
</protein>
<keyword evidence="7" id="KW-0238">DNA-binding</keyword>
<dbReference type="GO" id="GO:0005737">
    <property type="term" value="C:cytoplasm"/>
    <property type="evidence" value="ECO:0007669"/>
    <property type="project" value="TreeGrafter"/>
</dbReference>
<dbReference type="PROSITE" id="PS51194">
    <property type="entry name" value="HELICASE_CTER"/>
    <property type="match status" value="1"/>
</dbReference>
<dbReference type="GO" id="GO:0016787">
    <property type="term" value="F:hydrolase activity"/>
    <property type="evidence" value="ECO:0007669"/>
    <property type="project" value="UniProtKB-KW"/>
</dbReference>
<dbReference type="InterPro" id="IPR032284">
    <property type="entry name" value="RecQ_Zn-bd"/>
</dbReference>
<comment type="caution">
    <text evidence="15">The sequence shown here is derived from an EMBL/GenBank/DDBJ whole genome shotgun (WGS) entry which is preliminary data.</text>
</comment>
<dbReference type="CDD" id="cd17920">
    <property type="entry name" value="DEXHc_RecQ"/>
    <property type="match status" value="1"/>
</dbReference>
<evidence type="ECO:0000256" key="9">
    <source>
        <dbReference type="ARBA" id="ARBA00023242"/>
    </source>
</evidence>
<dbReference type="GO" id="GO:0005634">
    <property type="term" value="C:nucleus"/>
    <property type="evidence" value="ECO:0007669"/>
    <property type="project" value="UniProtKB-SubCell"/>
</dbReference>
<dbReference type="SUPFAM" id="SSF46785">
    <property type="entry name" value="Winged helix' DNA-binding domain"/>
    <property type="match status" value="1"/>
</dbReference>
<dbReference type="GO" id="GO:0005694">
    <property type="term" value="C:chromosome"/>
    <property type="evidence" value="ECO:0007669"/>
    <property type="project" value="TreeGrafter"/>
</dbReference>
<keyword evidence="5 11" id="KW-0347">Helicase</keyword>
<dbReference type="SUPFAM" id="SSF52540">
    <property type="entry name" value="P-loop containing nucleoside triphosphate hydrolases"/>
    <property type="match status" value="1"/>
</dbReference>
<proteinExistence type="inferred from homology"/>
<dbReference type="GO" id="GO:0006260">
    <property type="term" value="P:DNA replication"/>
    <property type="evidence" value="ECO:0007669"/>
    <property type="project" value="InterPro"/>
</dbReference>
<evidence type="ECO:0000259" key="13">
    <source>
        <dbReference type="PROSITE" id="PS51192"/>
    </source>
</evidence>
<keyword evidence="6 11" id="KW-0067">ATP-binding</keyword>
<feature type="region of interest" description="Disordered" evidence="12">
    <location>
        <begin position="811"/>
        <end position="832"/>
    </location>
</feature>
<evidence type="ECO:0000313" key="15">
    <source>
        <dbReference type="EMBL" id="KAH9001695.1"/>
    </source>
</evidence>
<dbReference type="SMART" id="SM00487">
    <property type="entry name" value="DEXDc"/>
    <property type="match status" value="1"/>
</dbReference>
<dbReference type="InterPro" id="IPR036388">
    <property type="entry name" value="WH-like_DNA-bd_sf"/>
</dbReference>
<dbReference type="InterPro" id="IPR036390">
    <property type="entry name" value="WH_DNA-bd_sf"/>
</dbReference>
<dbReference type="GO" id="GO:0000724">
    <property type="term" value="P:double-strand break repair via homologous recombination"/>
    <property type="evidence" value="ECO:0007669"/>
    <property type="project" value="TreeGrafter"/>
</dbReference>
<dbReference type="InterPro" id="IPR018982">
    <property type="entry name" value="RQC_domain"/>
</dbReference>
<dbReference type="InterPro" id="IPR004589">
    <property type="entry name" value="DNA_helicase_ATP-dep_RecQ"/>
</dbReference>
<keyword evidence="8" id="KW-0413">Isomerase</keyword>
<sequence length="918" mass="101494">MRKVSNHDPYILDGLLDLLEDRLGAITHAIAAFGDNSEDTALPSTEGLLRAVTPSSCTQSHDFVRDSEISSLIHEHESYASTSAVAFHRTVIPSTRPHARDFTQDSKISSLVHKDETQIFDEGSFEDDTPISSIVSHGSTLVADTLNHIPRPEKVVDDSVRANTAPELMSPKIPTSYAVPEFNDRQNVRQTISSDDELWDRVDGNTEDDSVEVVSPDAHKPAPSFSAVAALRPSPAEAPSEASLKASPHYPEVVEKLRNVFRLKTFRKNQLAAIISTLNGRDAIVLMPTGGGKSLCYQLPAVCRGGKTSGVTIVVSPLRALMADQVEALRANRIDAMMLASLDSQDGDSMHELRTAANKPSLLYITPEKLCNSEFMKGTLKGLYSRHQLARFVIDEAHLINSWGRDFRSEGYAALHGLRTEYPGVPFVALTATATSEALQDIVTTLGLSDYVLLSQSFNRPNLRYTIIPKKRDVESNIVDFIQGNYPDQTGIIYCIARAKTEEVAMKLRMQGINARHFHAAMASDDKRRIQQQWQSGECKIIVATVAFGMGVDKANVRFVIHYDVPSSIDAYCQETGRAGRDGEVAECILYYSYCDTQRRMSQINKDKDIDEEQKNRKRQALYTVNAFCLNEIDCRRMLILNHFTEAFDPASCKGTCDNCASTGEVTELDLTGSATIFVEMIQELQNMCMKITGPLSVHAFRGTSASDMARRGFDAMKNYGKGSDISADLAKRLLDHLIARQILSTELEEAQVPNRAPISYVYLGSKADAFLSERQSFLLKVRSTKKGVGAPKFKKVAALASTSTISVRRRRPRVEAADDPVEPFSPRDTEPVFDDIEPEAGILEPSTPPLLQARRLRASPSIQVFEEPPREWGLDENQECYQALCALRAQVCGLLTTSLILTHVSSPWSAHATRKTS</sequence>
<dbReference type="GO" id="GO:0009378">
    <property type="term" value="F:four-way junction helicase activity"/>
    <property type="evidence" value="ECO:0007669"/>
    <property type="project" value="TreeGrafter"/>
</dbReference>
<dbReference type="PROSITE" id="PS51192">
    <property type="entry name" value="HELICASE_ATP_BIND_1"/>
    <property type="match status" value="1"/>
</dbReference>
<dbReference type="FunFam" id="3.40.50.300:FF:001389">
    <property type="entry name" value="ATP-dependent DNA helicase RecQ"/>
    <property type="match status" value="1"/>
</dbReference>
<dbReference type="SMART" id="SM00956">
    <property type="entry name" value="RQC"/>
    <property type="match status" value="1"/>
</dbReference>
<keyword evidence="4 11" id="KW-0378">Hydrolase</keyword>
<evidence type="ECO:0000256" key="1">
    <source>
        <dbReference type="ARBA" id="ARBA00004123"/>
    </source>
</evidence>